<protein>
    <submittedName>
        <fullName evidence="3">Unannotated protein</fullName>
    </submittedName>
</protein>
<keyword evidence="1" id="KW-0812">Transmembrane</keyword>
<gene>
    <name evidence="2" type="ORF">UFOPK4125_00461</name>
    <name evidence="3" type="ORF">UFOPK4420_00502</name>
</gene>
<accession>A0A6J7VTP6</accession>
<feature type="transmembrane region" description="Helical" evidence="1">
    <location>
        <begin position="65"/>
        <end position="90"/>
    </location>
</feature>
<dbReference type="AlphaFoldDB" id="A0A6J7VTP6"/>
<organism evidence="3">
    <name type="scientific">freshwater metagenome</name>
    <dbReference type="NCBI Taxonomy" id="449393"/>
    <lineage>
        <taxon>unclassified sequences</taxon>
        <taxon>metagenomes</taxon>
        <taxon>ecological metagenomes</taxon>
    </lineage>
</organism>
<keyword evidence="1" id="KW-1133">Transmembrane helix</keyword>
<keyword evidence="1" id="KW-0472">Membrane</keyword>
<evidence type="ECO:0000313" key="3">
    <source>
        <dbReference type="EMBL" id="CAB5111263.1"/>
    </source>
</evidence>
<sequence length="115" mass="12565">MFGIVEVTEMVVEEPDVDVCSFAGNGFPGAFLPRGFFANCGFTMFADLFAIFFTGFFAALFEEAFLAGAFFATFFAGLLAFFFVADFVLFDALFLNNLRIATIPPGGAKIMAWLN</sequence>
<dbReference type="EMBL" id="CAFBRU010000044">
    <property type="protein sequence ID" value="CAB5111263.1"/>
    <property type="molecule type" value="Genomic_DNA"/>
</dbReference>
<name>A0A6J7VTP6_9ZZZZ</name>
<dbReference type="EMBL" id="CAFBPR010000063">
    <property type="protein sequence ID" value="CAB5021229.1"/>
    <property type="molecule type" value="Genomic_DNA"/>
</dbReference>
<reference evidence="3" key="1">
    <citation type="submission" date="2020-05" db="EMBL/GenBank/DDBJ databases">
        <authorList>
            <person name="Chiriac C."/>
            <person name="Salcher M."/>
            <person name="Ghai R."/>
            <person name="Kavagutti S V."/>
        </authorList>
    </citation>
    <scope>NUCLEOTIDE SEQUENCE</scope>
</reference>
<feature type="transmembrane region" description="Helical" evidence="1">
    <location>
        <begin position="36"/>
        <end position="59"/>
    </location>
</feature>
<evidence type="ECO:0000313" key="2">
    <source>
        <dbReference type="EMBL" id="CAB5021229.1"/>
    </source>
</evidence>
<evidence type="ECO:0000256" key="1">
    <source>
        <dbReference type="SAM" id="Phobius"/>
    </source>
</evidence>
<proteinExistence type="predicted"/>